<accession>A0A367RPN7</accession>
<sequence length="312" mass="34183">MNQEAKDFIQNKMDLRIDNKNKPIDSPSKSSLLAETSITHDLVDSAISVVWPLDDLTIWKRGFQEQSASATGEEHSSLFQGWNAQFLGSTEISIGQDSPIQFNPSELNITQISTVQNSPRKISIGQVSAIQGGASQISTSQVSAGQVGIRQNCPSQIDTSQIGVTQIGTHQPSIFKIDTDQVSPFQVGILQKNICQISFSQTSSSQISSPQLGFTQISSNQVSSFQVNPTKISLPSSISLEQLLSSYPHLYTSAINSGMNYIWILVTLTSLKFTKFPIALGAELDLILYLRVLSLTYQHLSRKHPIGNIKLK</sequence>
<name>A0A367RPN7_NOSPU</name>
<dbReference type="EMBL" id="LXQE01000136">
    <property type="protein sequence ID" value="RCJ37653.1"/>
    <property type="molecule type" value="Genomic_DNA"/>
</dbReference>
<dbReference type="Proteomes" id="UP000252085">
    <property type="component" value="Unassembled WGS sequence"/>
</dbReference>
<comment type="caution">
    <text evidence="1">The sequence shown here is derived from an EMBL/GenBank/DDBJ whole genome shotgun (WGS) entry which is preliminary data.</text>
</comment>
<gene>
    <name evidence="1" type="ORF">A6769_12185</name>
</gene>
<organism evidence="1 2">
    <name type="scientific">Nostoc punctiforme NIES-2108</name>
    <dbReference type="NCBI Taxonomy" id="1356359"/>
    <lineage>
        <taxon>Bacteria</taxon>
        <taxon>Bacillati</taxon>
        <taxon>Cyanobacteriota</taxon>
        <taxon>Cyanophyceae</taxon>
        <taxon>Nostocales</taxon>
        <taxon>Nostocaceae</taxon>
        <taxon>Nostoc</taxon>
    </lineage>
</organism>
<evidence type="ECO:0000313" key="2">
    <source>
        <dbReference type="Proteomes" id="UP000252085"/>
    </source>
</evidence>
<proteinExistence type="predicted"/>
<dbReference type="AlphaFoldDB" id="A0A367RPN7"/>
<protein>
    <submittedName>
        <fullName evidence="1">Uncharacterized protein</fullName>
    </submittedName>
</protein>
<evidence type="ECO:0000313" key="1">
    <source>
        <dbReference type="EMBL" id="RCJ37653.1"/>
    </source>
</evidence>
<reference evidence="2" key="1">
    <citation type="submission" date="2016-04" db="EMBL/GenBank/DDBJ databases">
        <authorList>
            <person name="Tabuchi Yagui T.R."/>
        </authorList>
    </citation>
    <scope>NUCLEOTIDE SEQUENCE [LARGE SCALE GENOMIC DNA]</scope>
</reference>